<dbReference type="EMBL" id="LNIX01000018">
    <property type="protein sequence ID" value="OXA45207.1"/>
    <property type="molecule type" value="Genomic_DNA"/>
</dbReference>
<evidence type="ECO:0000256" key="1">
    <source>
        <dbReference type="SAM" id="MobiDB-lite"/>
    </source>
</evidence>
<evidence type="ECO:0000313" key="2">
    <source>
        <dbReference type="EMBL" id="OXA45207.1"/>
    </source>
</evidence>
<evidence type="ECO:0000313" key="3">
    <source>
        <dbReference type="Proteomes" id="UP000198287"/>
    </source>
</evidence>
<accession>A0A226DKL1</accession>
<organism evidence="2 3">
    <name type="scientific">Folsomia candida</name>
    <name type="common">Springtail</name>
    <dbReference type="NCBI Taxonomy" id="158441"/>
    <lineage>
        <taxon>Eukaryota</taxon>
        <taxon>Metazoa</taxon>
        <taxon>Ecdysozoa</taxon>
        <taxon>Arthropoda</taxon>
        <taxon>Hexapoda</taxon>
        <taxon>Collembola</taxon>
        <taxon>Entomobryomorpha</taxon>
        <taxon>Isotomoidea</taxon>
        <taxon>Isotomidae</taxon>
        <taxon>Proisotominae</taxon>
        <taxon>Folsomia</taxon>
    </lineage>
</organism>
<gene>
    <name evidence="2" type="ORF">Fcan01_19799</name>
</gene>
<keyword evidence="3" id="KW-1185">Reference proteome</keyword>
<protein>
    <submittedName>
        <fullName evidence="2">Uncharacterized protein</fullName>
    </submittedName>
</protein>
<proteinExistence type="predicted"/>
<reference evidence="2 3" key="1">
    <citation type="submission" date="2015-12" db="EMBL/GenBank/DDBJ databases">
        <title>The genome of Folsomia candida.</title>
        <authorList>
            <person name="Faddeeva A."/>
            <person name="Derks M.F."/>
            <person name="Anvar Y."/>
            <person name="Smit S."/>
            <person name="Van Straalen N."/>
            <person name="Roelofs D."/>
        </authorList>
    </citation>
    <scope>NUCLEOTIDE SEQUENCE [LARGE SCALE GENOMIC DNA]</scope>
    <source>
        <strain evidence="2 3">VU population</strain>
        <tissue evidence="2">Whole body</tissue>
    </source>
</reference>
<comment type="caution">
    <text evidence="2">The sequence shown here is derived from an EMBL/GenBank/DDBJ whole genome shotgun (WGS) entry which is preliminary data.</text>
</comment>
<name>A0A226DKL1_FOLCA</name>
<sequence length="388" mass="44122">MDSFEYFVTLRSCDCVEEFPYNNASNFRNWLYKSIPLNPPQSYEIGLAEITLKTPKECPVPPKPPPPPPPKPTPKFFSKPEDGNIYLEFIPKDSYNFKKGELIFVQDLISQINAALAKDHLNVVIEIGAESTELYKTRIIYNVDNRELFLSPTLGQALGFTTLHFPVSGTYIGDQDIAVDDLKDLSPDTAFIISLGERTALTITTLEPDEYTLKSLLNAMTAAFKAVKLKIGIVEYPEQDMLRFIIISIDVEFKFSSYLSQLFDLPSDYLLNQRINDLFVPKYLFDLGPPPEPIPPPILRPIGQIWVHCDLSSQHLIGADSYNVIRIISPPYAMDQTVTLSFDHPRFYTVTRSQVSSVQIRLTDEYNRSLLEELVPTSVTLQIRRKFP</sequence>
<dbReference type="Proteomes" id="UP000198287">
    <property type="component" value="Unassembled WGS sequence"/>
</dbReference>
<dbReference type="AlphaFoldDB" id="A0A226DKL1"/>
<feature type="region of interest" description="Disordered" evidence="1">
    <location>
        <begin position="56"/>
        <end position="75"/>
    </location>
</feature>
<feature type="compositionally biased region" description="Pro residues" evidence="1">
    <location>
        <begin position="58"/>
        <end position="73"/>
    </location>
</feature>